<evidence type="ECO:0000259" key="3">
    <source>
        <dbReference type="PROSITE" id="PS50026"/>
    </source>
</evidence>
<sequence>MLPGYWYIGKPGPVLVLLRVPRTGQPGLGENIMRLLCVFSLWATSFIALASPCKTDEDCSLNGICTRSRKPQSSTKGHTKVCLCDPGWIGDDCGRLDLAPATRYTGYNNTYEPPGPDDFNIWPNASWGGRIIQDRGNASIFHLITVQFTRGCGLRGWRPHSYIIRAESHDGPQGPYHYADEISPNFRHNPDVVYSPADDKYLLYTIGVDYDKEYTKCESISYTRWPNNISVSTADDIRGPWSPFEVVVNSDRPAGIHATNPSAFPLWTPKNPTSEIVLGMKDYSIFTAKSWDGDYNLKYQATWNVSERENPWWTEDPFFWGDKRGNWHSINHWLIDYVEHDGQQWPRVGSHLFSRKLTGPWHFKLQEAFSSNVTFTDGSWQVFKRRERPKLFFSDDGEMTPLYMTNGVQETNQTGAAFTLIQPIGKKWKKFEQSLGFGKGIS</sequence>
<name>A0A428QSS5_9HYPO</name>
<dbReference type="OrthoDB" id="6130531at2759"/>
<reference evidence="4 5" key="1">
    <citation type="submission" date="2017-06" db="EMBL/GenBank/DDBJ databases">
        <title>Comparative genomic analysis of Ambrosia Fusariam Clade fungi.</title>
        <authorList>
            <person name="Stajich J.E."/>
            <person name="Carrillo J."/>
            <person name="Kijimoto T."/>
            <person name="Eskalen A."/>
            <person name="O'Donnell K."/>
            <person name="Kasson M."/>
        </authorList>
    </citation>
    <scope>NUCLEOTIDE SEQUENCE [LARGE SCALE GENOMIC DNA]</scope>
    <source>
        <strain evidence="4 5">NRRL62584</strain>
    </source>
</reference>
<keyword evidence="2" id="KW-0245">EGF-like domain</keyword>
<dbReference type="SUPFAM" id="SSF75005">
    <property type="entry name" value="Arabinanase/levansucrase/invertase"/>
    <property type="match status" value="1"/>
</dbReference>
<comment type="caution">
    <text evidence="4">The sequence shown here is derived from an EMBL/GenBank/DDBJ whole genome shotgun (WGS) entry which is preliminary data.</text>
</comment>
<feature type="domain" description="EGF-like" evidence="3">
    <location>
        <begin position="49"/>
        <end position="94"/>
    </location>
</feature>
<gene>
    <name evidence="4" type="ORF">CEP54_002837</name>
</gene>
<accession>A0A428QSS5</accession>
<protein>
    <recommendedName>
        <fullName evidence="3">EGF-like domain-containing protein</fullName>
    </recommendedName>
</protein>
<evidence type="ECO:0000313" key="5">
    <source>
        <dbReference type="Proteomes" id="UP000288168"/>
    </source>
</evidence>
<feature type="disulfide bond" evidence="2">
    <location>
        <begin position="84"/>
        <end position="93"/>
    </location>
</feature>
<dbReference type="PROSITE" id="PS00022">
    <property type="entry name" value="EGF_1"/>
    <property type="match status" value="1"/>
</dbReference>
<dbReference type="CDD" id="cd08994">
    <property type="entry name" value="GH43_62_32_68_117_130-like"/>
    <property type="match status" value="1"/>
</dbReference>
<dbReference type="Gene3D" id="2.10.25.10">
    <property type="entry name" value="Laminin"/>
    <property type="match status" value="1"/>
</dbReference>
<organism evidence="4 5">
    <name type="scientific">Fusarium duplospermum</name>
    <dbReference type="NCBI Taxonomy" id="1325734"/>
    <lineage>
        <taxon>Eukaryota</taxon>
        <taxon>Fungi</taxon>
        <taxon>Dikarya</taxon>
        <taxon>Ascomycota</taxon>
        <taxon>Pezizomycotina</taxon>
        <taxon>Sordariomycetes</taxon>
        <taxon>Hypocreomycetidae</taxon>
        <taxon>Hypocreales</taxon>
        <taxon>Nectriaceae</taxon>
        <taxon>Fusarium</taxon>
        <taxon>Fusarium solani species complex</taxon>
    </lineage>
</organism>
<evidence type="ECO:0000313" key="4">
    <source>
        <dbReference type="EMBL" id="RSL68330.1"/>
    </source>
</evidence>
<dbReference type="InterPro" id="IPR023296">
    <property type="entry name" value="Glyco_hydro_beta-prop_sf"/>
</dbReference>
<dbReference type="AlphaFoldDB" id="A0A428QSS5"/>
<dbReference type="Pfam" id="PF07974">
    <property type="entry name" value="EGF_2"/>
    <property type="match status" value="1"/>
</dbReference>
<dbReference type="InterPro" id="IPR013111">
    <property type="entry name" value="EGF_extracell"/>
</dbReference>
<dbReference type="PROSITE" id="PS01186">
    <property type="entry name" value="EGF_2"/>
    <property type="match status" value="1"/>
</dbReference>
<evidence type="ECO:0000256" key="2">
    <source>
        <dbReference type="PROSITE-ProRule" id="PRU00076"/>
    </source>
</evidence>
<dbReference type="Proteomes" id="UP000288168">
    <property type="component" value="Unassembled WGS sequence"/>
</dbReference>
<proteinExistence type="predicted"/>
<comment type="caution">
    <text evidence="2">Lacks conserved residue(s) required for the propagation of feature annotation.</text>
</comment>
<dbReference type="EMBL" id="NKCI01000017">
    <property type="protein sequence ID" value="RSL68330.1"/>
    <property type="molecule type" value="Genomic_DNA"/>
</dbReference>
<dbReference type="InterPro" id="IPR000742">
    <property type="entry name" value="EGF"/>
</dbReference>
<evidence type="ECO:0000256" key="1">
    <source>
        <dbReference type="ARBA" id="ARBA00023157"/>
    </source>
</evidence>
<keyword evidence="1 2" id="KW-1015">Disulfide bond</keyword>
<dbReference type="PROSITE" id="PS50026">
    <property type="entry name" value="EGF_3"/>
    <property type="match status" value="1"/>
</dbReference>
<keyword evidence="5" id="KW-1185">Reference proteome</keyword>